<organism evidence="3 4">
    <name type="scientific">Azospirillum thiophilum</name>
    <dbReference type="NCBI Taxonomy" id="528244"/>
    <lineage>
        <taxon>Bacteria</taxon>
        <taxon>Pseudomonadati</taxon>
        <taxon>Pseudomonadota</taxon>
        <taxon>Alphaproteobacteria</taxon>
        <taxon>Rhodospirillales</taxon>
        <taxon>Azospirillaceae</taxon>
        <taxon>Azospirillum</taxon>
    </lineage>
</organism>
<dbReference type="InterPro" id="IPR007210">
    <property type="entry name" value="ABC_Gly_betaine_transp_sub-bd"/>
</dbReference>
<dbReference type="SUPFAM" id="SSF53850">
    <property type="entry name" value="Periplasmic binding protein-like II"/>
    <property type="match status" value="1"/>
</dbReference>
<evidence type="ECO:0000313" key="3">
    <source>
        <dbReference type="EMBL" id="ALG73069.1"/>
    </source>
</evidence>
<dbReference type="CDD" id="cd13616">
    <property type="entry name" value="PBP2_OsmF"/>
    <property type="match status" value="1"/>
</dbReference>
<dbReference type="AlphaFoldDB" id="A0AAC8W0U2"/>
<evidence type="ECO:0000259" key="2">
    <source>
        <dbReference type="Pfam" id="PF04069"/>
    </source>
</evidence>
<keyword evidence="4" id="KW-1185">Reference proteome</keyword>
<dbReference type="EMBL" id="CP012402">
    <property type="protein sequence ID" value="ALG73069.1"/>
    <property type="molecule type" value="Genomic_DNA"/>
</dbReference>
<dbReference type="Proteomes" id="UP000069935">
    <property type="component" value="Chromosome 2"/>
</dbReference>
<dbReference type="Pfam" id="PF04069">
    <property type="entry name" value="OpuAC"/>
    <property type="match status" value="1"/>
</dbReference>
<keyword evidence="1" id="KW-0732">Signal</keyword>
<accession>A0AAC8W0U2</accession>
<dbReference type="GO" id="GO:0022857">
    <property type="term" value="F:transmembrane transporter activity"/>
    <property type="evidence" value="ECO:0007669"/>
    <property type="project" value="InterPro"/>
</dbReference>
<dbReference type="GO" id="GO:0043190">
    <property type="term" value="C:ATP-binding cassette (ABC) transporter complex"/>
    <property type="evidence" value="ECO:0007669"/>
    <property type="project" value="InterPro"/>
</dbReference>
<evidence type="ECO:0000256" key="1">
    <source>
        <dbReference type="SAM" id="SignalP"/>
    </source>
</evidence>
<evidence type="ECO:0000313" key="4">
    <source>
        <dbReference type="Proteomes" id="UP000069935"/>
    </source>
</evidence>
<reference evidence="4" key="1">
    <citation type="submission" date="2015-08" db="EMBL/GenBank/DDBJ databases">
        <title>Complete Genome Sequence of Azospirillum thiophilum BV-S.</title>
        <authorList>
            <person name="Fomenkov A."/>
            <person name="Vincze T."/>
            <person name="Grabovich M."/>
            <person name="Dubinina G."/>
            <person name="Orlova M."/>
            <person name="Belousova E."/>
            <person name="Roberts R.J."/>
        </authorList>
    </citation>
    <scope>NUCLEOTIDE SEQUENCE [LARGE SCALE GENOMIC DNA]</scope>
    <source>
        <strain evidence="4">BV-S</strain>
    </source>
</reference>
<feature type="chain" id="PRO_5042044747" evidence="1">
    <location>
        <begin position="27"/>
        <end position="308"/>
    </location>
</feature>
<feature type="signal peptide" evidence="1">
    <location>
        <begin position="1"/>
        <end position="26"/>
    </location>
</feature>
<proteinExistence type="predicted"/>
<dbReference type="Gene3D" id="3.40.190.120">
    <property type="entry name" value="Osmoprotection protein (prox), domain 2"/>
    <property type="match status" value="1"/>
</dbReference>
<dbReference type="Gene3D" id="3.40.190.10">
    <property type="entry name" value="Periplasmic binding protein-like II"/>
    <property type="match status" value="1"/>
</dbReference>
<name>A0AAC8W0U2_9PROT</name>
<gene>
    <name evidence="3" type="ORF">AL072_14230</name>
</gene>
<feature type="domain" description="ABC-type glycine betaine transport system substrate-binding" evidence="2">
    <location>
        <begin position="29"/>
        <end position="302"/>
    </location>
</feature>
<protein>
    <submittedName>
        <fullName evidence="3">ABC transporter</fullName>
    </submittedName>
</protein>
<reference evidence="3 4" key="2">
    <citation type="journal article" date="2016" name="Genome Announc.">
        <title>Complete Genome Sequence of a Strain of Azospirillum thiophilum Isolated from a Sulfide Spring.</title>
        <authorList>
            <person name="Fomenkov A."/>
            <person name="Vincze T."/>
            <person name="Grabovich M."/>
            <person name="Anton B.P."/>
            <person name="Dubinina G."/>
            <person name="Orlova M."/>
            <person name="Belousova E."/>
            <person name="Roberts R.J."/>
        </authorList>
    </citation>
    <scope>NUCLEOTIDE SEQUENCE [LARGE SCALE GENOMIC DNA]</scope>
    <source>
        <strain evidence="3 4">BV-S</strain>
    </source>
</reference>
<dbReference type="KEGG" id="ati:AL072_14230"/>
<sequence length="308" mass="32014">MLGAAALALALMAGPMAGPMAGAAQAADAVRVGSKLDAESGLLGTMILQMLQANGIPTENKIQLGPTKIVRGALLSGEIDIYPEYTGNGAFFFNIDSDPVWKNAGAGYEKVRQLDQEKNGIVWLKPAPANNTWALAVRRDVADANKLKTMEDFAKWVSGGGKAKVAASAEFVESPAALPSFQQTYGFALRPEQMLVLAGGDTAATIRAAAEATSGVNTAMVYGTDGAIAALDLVVLADTKGAQMVYEPAPTARAAVLTANPKIADLLGPVFASLDAGTLRTLNAKISVEGQDQKQVATDYLKSKGFLK</sequence>